<feature type="compositionally biased region" description="Pro residues" evidence="8">
    <location>
        <begin position="160"/>
        <end position="174"/>
    </location>
</feature>
<reference evidence="10" key="2">
    <citation type="submission" date="2023-05" db="EMBL/GenBank/DDBJ databases">
        <authorList>
            <consortium name="Lawrence Berkeley National Laboratory"/>
            <person name="Steindorff A."/>
            <person name="Hensen N."/>
            <person name="Bonometti L."/>
            <person name="Westerberg I."/>
            <person name="Brannstrom I.O."/>
            <person name="Guillou S."/>
            <person name="Cros-Aarteil S."/>
            <person name="Calhoun S."/>
            <person name="Haridas S."/>
            <person name="Kuo A."/>
            <person name="Mondo S."/>
            <person name="Pangilinan J."/>
            <person name="Riley R."/>
            <person name="Labutti K."/>
            <person name="Andreopoulos B."/>
            <person name="Lipzen A."/>
            <person name="Chen C."/>
            <person name="Yanf M."/>
            <person name="Daum C."/>
            <person name="Ng V."/>
            <person name="Clum A."/>
            <person name="Ohm R."/>
            <person name="Martin F."/>
            <person name="Silar P."/>
            <person name="Natvig D."/>
            <person name="Lalanne C."/>
            <person name="Gautier V."/>
            <person name="Ament-Velasquez S.L."/>
            <person name="Kruys A."/>
            <person name="Hutchinson M.I."/>
            <person name="Powell A.J."/>
            <person name="Barry K."/>
            <person name="Miller A.N."/>
            <person name="Grigoriev I.V."/>
            <person name="Debuchy R."/>
            <person name="Gladieux P."/>
            <person name="Thoren M.H."/>
            <person name="Johannesson H."/>
        </authorList>
    </citation>
    <scope>NUCLEOTIDE SEQUENCE</scope>
    <source>
        <strain evidence="10">CBS 141.50</strain>
    </source>
</reference>
<evidence type="ECO:0000256" key="4">
    <source>
        <dbReference type="ARBA" id="ARBA00023015"/>
    </source>
</evidence>
<evidence type="ECO:0000313" key="10">
    <source>
        <dbReference type="EMBL" id="KAK4144925.1"/>
    </source>
</evidence>
<dbReference type="Proteomes" id="UP001302676">
    <property type="component" value="Unassembled WGS sequence"/>
</dbReference>
<feature type="compositionally biased region" description="Basic and acidic residues" evidence="8">
    <location>
        <begin position="207"/>
        <end position="216"/>
    </location>
</feature>
<keyword evidence="11" id="KW-1185">Reference proteome</keyword>
<dbReference type="GeneID" id="87813449"/>
<reference evidence="10" key="1">
    <citation type="journal article" date="2023" name="Mol. Phylogenet. Evol.">
        <title>Genome-scale phylogeny and comparative genomics of the fungal order Sordariales.</title>
        <authorList>
            <person name="Hensen N."/>
            <person name="Bonometti L."/>
            <person name="Westerberg I."/>
            <person name="Brannstrom I.O."/>
            <person name="Guillou S."/>
            <person name="Cros-Aarteil S."/>
            <person name="Calhoun S."/>
            <person name="Haridas S."/>
            <person name="Kuo A."/>
            <person name="Mondo S."/>
            <person name="Pangilinan J."/>
            <person name="Riley R."/>
            <person name="LaButti K."/>
            <person name="Andreopoulos B."/>
            <person name="Lipzen A."/>
            <person name="Chen C."/>
            <person name="Yan M."/>
            <person name="Daum C."/>
            <person name="Ng V."/>
            <person name="Clum A."/>
            <person name="Steindorff A."/>
            <person name="Ohm R.A."/>
            <person name="Martin F."/>
            <person name="Silar P."/>
            <person name="Natvig D.O."/>
            <person name="Lalanne C."/>
            <person name="Gautier V."/>
            <person name="Ament-Velasquez S.L."/>
            <person name="Kruys A."/>
            <person name="Hutchinson M.I."/>
            <person name="Powell A.J."/>
            <person name="Barry K."/>
            <person name="Miller A.N."/>
            <person name="Grigoriev I.V."/>
            <person name="Debuchy R."/>
            <person name="Gladieux P."/>
            <person name="Hiltunen Thoren M."/>
            <person name="Johannesson H."/>
        </authorList>
    </citation>
    <scope>NUCLEOTIDE SEQUENCE</scope>
    <source>
        <strain evidence="10">CBS 141.50</strain>
    </source>
</reference>
<keyword evidence="3" id="KW-0862">Zinc</keyword>
<dbReference type="AlphaFoldDB" id="A0AAN6V514"/>
<dbReference type="InterPro" id="IPR036864">
    <property type="entry name" value="Zn2-C6_fun-type_DNA-bd_sf"/>
</dbReference>
<dbReference type="InterPro" id="IPR051089">
    <property type="entry name" value="prtT"/>
</dbReference>
<evidence type="ECO:0000259" key="9">
    <source>
        <dbReference type="PROSITE" id="PS50048"/>
    </source>
</evidence>
<dbReference type="GO" id="GO:0008270">
    <property type="term" value="F:zinc ion binding"/>
    <property type="evidence" value="ECO:0007669"/>
    <property type="project" value="InterPro"/>
</dbReference>
<comment type="caution">
    <text evidence="10">The sequence shown here is derived from an EMBL/GenBank/DDBJ whole genome shotgun (WGS) entry which is preliminary data.</text>
</comment>
<dbReference type="SMART" id="SM00066">
    <property type="entry name" value="GAL4"/>
    <property type="match status" value="1"/>
</dbReference>
<evidence type="ECO:0000256" key="8">
    <source>
        <dbReference type="SAM" id="MobiDB-lite"/>
    </source>
</evidence>
<feature type="region of interest" description="Disordered" evidence="8">
    <location>
        <begin position="669"/>
        <end position="716"/>
    </location>
</feature>
<feature type="compositionally biased region" description="Low complexity" evidence="8">
    <location>
        <begin position="761"/>
        <end position="803"/>
    </location>
</feature>
<evidence type="ECO:0000256" key="2">
    <source>
        <dbReference type="ARBA" id="ARBA00022723"/>
    </source>
</evidence>
<accession>A0AAN6V514</accession>
<dbReference type="CDD" id="cd00067">
    <property type="entry name" value="GAL4"/>
    <property type="match status" value="1"/>
</dbReference>
<evidence type="ECO:0000256" key="3">
    <source>
        <dbReference type="ARBA" id="ARBA00022833"/>
    </source>
</evidence>
<dbReference type="EMBL" id="MU853573">
    <property type="protein sequence ID" value="KAK4144925.1"/>
    <property type="molecule type" value="Genomic_DNA"/>
</dbReference>
<dbReference type="InterPro" id="IPR001138">
    <property type="entry name" value="Zn2Cys6_DnaBD"/>
</dbReference>
<dbReference type="PROSITE" id="PS00463">
    <property type="entry name" value="ZN2_CY6_FUNGAL_1"/>
    <property type="match status" value="1"/>
</dbReference>
<dbReference type="PROSITE" id="PS50048">
    <property type="entry name" value="ZN2_CY6_FUNGAL_2"/>
    <property type="match status" value="1"/>
</dbReference>
<protein>
    <submittedName>
        <fullName evidence="10">Transcriptional regulator WAR1</fullName>
    </submittedName>
</protein>
<dbReference type="GO" id="GO:0005634">
    <property type="term" value="C:nucleus"/>
    <property type="evidence" value="ECO:0007669"/>
    <property type="project" value="UniProtKB-SubCell"/>
</dbReference>
<evidence type="ECO:0000256" key="7">
    <source>
        <dbReference type="ARBA" id="ARBA00023242"/>
    </source>
</evidence>
<comment type="subcellular location">
    <subcellularLocation>
        <location evidence="1">Nucleus</location>
    </subcellularLocation>
</comment>
<evidence type="ECO:0000313" key="11">
    <source>
        <dbReference type="Proteomes" id="UP001302676"/>
    </source>
</evidence>
<dbReference type="CDD" id="cd12148">
    <property type="entry name" value="fungal_TF_MHR"/>
    <property type="match status" value="1"/>
</dbReference>
<dbReference type="Gene3D" id="4.10.240.10">
    <property type="entry name" value="Zn(2)-C6 fungal-type DNA-binding domain"/>
    <property type="match status" value="1"/>
</dbReference>
<evidence type="ECO:0000256" key="1">
    <source>
        <dbReference type="ARBA" id="ARBA00004123"/>
    </source>
</evidence>
<feature type="non-terminal residue" evidence="10">
    <location>
        <position position="1"/>
    </location>
</feature>
<evidence type="ECO:0000256" key="5">
    <source>
        <dbReference type="ARBA" id="ARBA00023125"/>
    </source>
</evidence>
<proteinExistence type="predicted"/>
<keyword evidence="5" id="KW-0238">DNA-binding</keyword>
<keyword evidence="4" id="KW-0805">Transcription regulation</keyword>
<feature type="compositionally biased region" description="Low complexity" evidence="8">
    <location>
        <begin position="672"/>
        <end position="685"/>
    </location>
</feature>
<keyword evidence="2" id="KW-0479">Metal-binding</keyword>
<feature type="domain" description="Zn(2)-C6 fungal-type" evidence="9">
    <location>
        <begin position="5"/>
        <end position="40"/>
    </location>
</feature>
<dbReference type="PANTHER" id="PTHR31845:SF39">
    <property type="entry name" value="TRANSCRIPTION FACTOR PBCR-RELATED"/>
    <property type="match status" value="1"/>
</dbReference>
<dbReference type="Pfam" id="PF00172">
    <property type="entry name" value="Zn_clus"/>
    <property type="match status" value="1"/>
</dbReference>
<dbReference type="FunFam" id="4.10.240.10:FF:000003">
    <property type="entry name" value="C6 transcription factor (Leu3)"/>
    <property type="match status" value="1"/>
</dbReference>
<gene>
    <name evidence="10" type="ORF">C8A04DRAFT_11104</name>
</gene>
<keyword evidence="7" id="KW-0539">Nucleus</keyword>
<feature type="region of interest" description="Disordered" evidence="8">
    <location>
        <begin position="733"/>
        <end position="808"/>
    </location>
</feature>
<keyword evidence="6" id="KW-0804">Transcription</keyword>
<name>A0AAN6V514_9PEZI</name>
<organism evidence="10 11">
    <name type="scientific">Dichotomopilus funicola</name>
    <dbReference type="NCBI Taxonomy" id="1934379"/>
    <lineage>
        <taxon>Eukaryota</taxon>
        <taxon>Fungi</taxon>
        <taxon>Dikarya</taxon>
        <taxon>Ascomycota</taxon>
        <taxon>Pezizomycotina</taxon>
        <taxon>Sordariomycetes</taxon>
        <taxon>Sordariomycetidae</taxon>
        <taxon>Sordariales</taxon>
        <taxon>Chaetomiaceae</taxon>
        <taxon>Dichotomopilus</taxon>
    </lineage>
</organism>
<evidence type="ECO:0000256" key="6">
    <source>
        <dbReference type="ARBA" id="ARBA00023163"/>
    </source>
</evidence>
<dbReference type="GO" id="GO:0000981">
    <property type="term" value="F:DNA-binding transcription factor activity, RNA polymerase II-specific"/>
    <property type="evidence" value="ECO:0007669"/>
    <property type="project" value="InterPro"/>
</dbReference>
<dbReference type="GO" id="GO:0000976">
    <property type="term" value="F:transcription cis-regulatory region binding"/>
    <property type="evidence" value="ECO:0007669"/>
    <property type="project" value="TreeGrafter"/>
</dbReference>
<dbReference type="PANTHER" id="PTHR31845">
    <property type="entry name" value="FINGER DOMAIN PROTEIN, PUTATIVE-RELATED"/>
    <property type="match status" value="1"/>
</dbReference>
<feature type="region of interest" description="Disordered" evidence="8">
    <location>
        <begin position="150"/>
        <end position="242"/>
    </location>
</feature>
<dbReference type="RefSeq" id="XP_062638296.1">
    <property type="nucleotide sequence ID" value="XM_062776836.1"/>
</dbReference>
<dbReference type="SUPFAM" id="SSF57701">
    <property type="entry name" value="Zn2/Cys6 DNA-binding domain"/>
    <property type="match status" value="1"/>
</dbReference>
<sequence>KKPRACESCRGLKVRCDPADPADPDGPCRRCLKGKRACVVTQPTRKRQKKTDSRVAELEKKIDALTAGLAARHGVGGGGGGGAGAGAGAGGGGGGAGGLGSGSGRSIVMGVGVGPGAGAGMAMGMGGGGTYDGGPSGWDREAEVVRYPPSPAAALSPHPRTLPPPSLPPLPPPSSLHQGPPSVARTPSGSTVAGTPALQGGIAGIKRKLDDRRDSTENASPAGIAARDPPSLSEPAREQQPDVVERGILTMGTAGELFLRYVNRMCPHLPGVVLAPGMTVAELRASQPTLFLSVMATAASELPALQRTLTKELMQVFADRIIVHGGKSLELVQALTVAVIWYWPPERFEELKFYQLVHIAAVMAIEIGLGRKKPAKSGFRKHISYAWRDHPLRKPPPPDPTTIEGRRTWLTCYFMTTNTAMALHRPNLLRWTPFMAECVEILQSSPEAAPTDKYLCHLVMSHKVAEDVSIHFSMDDPMSTPNLAEARTQYVLKGLERDLEKCCAAVPKLMQQPSLRMGFHVISLYMHEVATYSDTPDDGKLHPSETQLGTGGPLTSAHIDALTSCLAAIEGIFEVFLSLEVQTVRCLPVFNFVRVAYAVVVLIKLYFAAASPKGELGKVINPDDMKVEQHLDRMLEHFRATAAEDRSRPAAKFLVVLVMIRSWFHKQKQNQAPGAGPDATPAAGPSCAYMRPTAGERSNSAPLPHPRPPGQDYSTATASTPLEVLSELATNNSAAAATSGPRRPGTAGDLLHPLSHSPAPGSGSSWLNNTGSNNNNTKSQTMYNPTNNNTSPGPPASTSNSTAGAYVSNNITPGQQQLISNLSFPWLTNAFSSGAPDVDYDYSNFGNGFAQALDMTLGGFLDGGLGGEDTHGQQQQGWYPPMGAGLDAMGAAGSGGGFGF</sequence>
<dbReference type="GO" id="GO:0001216">
    <property type="term" value="F:DNA-binding transcription activator activity"/>
    <property type="evidence" value="ECO:0007669"/>
    <property type="project" value="UniProtKB-ARBA"/>
</dbReference>